<organism evidence="2 3">
    <name type="scientific">Geothermobacter hydrogeniphilus</name>
    <dbReference type="NCBI Taxonomy" id="1969733"/>
    <lineage>
        <taxon>Bacteria</taxon>
        <taxon>Pseudomonadati</taxon>
        <taxon>Thermodesulfobacteriota</taxon>
        <taxon>Desulfuromonadia</taxon>
        <taxon>Desulfuromonadales</taxon>
        <taxon>Geothermobacteraceae</taxon>
        <taxon>Geothermobacter</taxon>
    </lineage>
</organism>
<dbReference type="PANTHER" id="PTHR35271">
    <property type="entry name" value="ABC TRANSPORTER, SUBSTRATE-BINDING LIPOPROTEIN-RELATED"/>
    <property type="match status" value="1"/>
</dbReference>
<evidence type="ECO:0008006" key="4">
    <source>
        <dbReference type="Google" id="ProtNLM"/>
    </source>
</evidence>
<dbReference type="Pfam" id="PF04392">
    <property type="entry name" value="ABC_sub_bind"/>
    <property type="match status" value="1"/>
</dbReference>
<dbReference type="STRING" id="1969733.B5V00_13270"/>
<dbReference type="AlphaFoldDB" id="A0A1X0XXD4"/>
<comment type="caution">
    <text evidence="2">The sequence shown here is derived from an EMBL/GenBank/DDBJ whole genome shotgun (WGS) entry which is preliminary data.</text>
</comment>
<keyword evidence="1" id="KW-0732">Signal</keyword>
<dbReference type="RefSeq" id="WP_085011296.1">
    <property type="nucleotide sequence ID" value="NZ_NAAD01000018.1"/>
</dbReference>
<accession>A0A1X0XXD4</accession>
<feature type="signal peptide" evidence="1">
    <location>
        <begin position="1"/>
        <end position="22"/>
    </location>
</feature>
<dbReference type="InterPro" id="IPR007487">
    <property type="entry name" value="ABC_transpt-TYRBP-like"/>
</dbReference>
<dbReference type="PANTHER" id="PTHR35271:SF1">
    <property type="entry name" value="ABC TRANSPORTER, SUBSTRATE-BINDING LIPOPROTEIN"/>
    <property type="match status" value="1"/>
</dbReference>
<proteinExistence type="predicted"/>
<feature type="chain" id="PRO_5013072214" description="ABC transporter substrate-binding protein" evidence="1">
    <location>
        <begin position="23"/>
        <end position="354"/>
    </location>
</feature>
<keyword evidence="3" id="KW-1185">Reference proteome</keyword>
<reference evidence="2 3" key="1">
    <citation type="submission" date="2017-03" db="EMBL/GenBank/DDBJ databases">
        <title>Genome sequence of Geothermobacter sp. EPR-M, Deep-Sea Iron Reducer.</title>
        <authorList>
            <person name="Tully B."/>
            <person name="Savalia P."/>
            <person name="Abuyen K."/>
            <person name="Baughan C."/>
            <person name="Romero E."/>
            <person name="Ronkowski C."/>
            <person name="Torres B."/>
            <person name="Tremblay J."/>
            <person name="Trujillo A."/>
            <person name="Tyler M."/>
            <person name="Perez-Rodriguez I."/>
            <person name="Amend J."/>
        </authorList>
    </citation>
    <scope>NUCLEOTIDE SEQUENCE [LARGE SCALE GENOMIC DNA]</scope>
    <source>
        <strain evidence="2 3">EPR-M</strain>
    </source>
</reference>
<dbReference type="Gene3D" id="3.40.50.2300">
    <property type="match status" value="2"/>
</dbReference>
<dbReference type="OrthoDB" id="5447247at2"/>
<evidence type="ECO:0000313" key="3">
    <source>
        <dbReference type="Proteomes" id="UP000193136"/>
    </source>
</evidence>
<dbReference type="EMBL" id="NAAD01000018">
    <property type="protein sequence ID" value="ORJ57580.1"/>
    <property type="molecule type" value="Genomic_DNA"/>
</dbReference>
<dbReference type="Proteomes" id="UP000193136">
    <property type="component" value="Unassembled WGS sequence"/>
</dbReference>
<evidence type="ECO:0000256" key="1">
    <source>
        <dbReference type="SAM" id="SignalP"/>
    </source>
</evidence>
<name>A0A1X0XXD4_9BACT</name>
<evidence type="ECO:0000313" key="2">
    <source>
        <dbReference type="EMBL" id="ORJ57580.1"/>
    </source>
</evidence>
<protein>
    <recommendedName>
        <fullName evidence="4">ABC transporter substrate-binding protein</fullName>
    </recommendedName>
</protein>
<sequence length="354" mass="39358">MKRGFFFAIIVSVLCISINVSATGANNPARLFLVASYDCDNVCGAPQETGALNELRDNDWIEGENLIVGRFYMQTKSRYTSPDEIHQRGLAALEKIRQFNPDIVLTFDDNAFREVGLALAGGPVPVVFSGLNGQPEDYNRIRRFMTSRQHPEGNITGVYEKLYLEHSLEVLAAAFPELRGGKVVGITDDSPTGKALSKQFRIELGQTRQIAGLQWEERRVKTFGEYQKLIRQLNENPEVVAIYPVAVRLPTADGTIRTARQIFPWTIAHSTKPELALNYYFSKLGLFGGAAVDFRKMGAVAGRQVGWILEGRHAGDLAIVDAPDYAIVFNLTRAEELGLQIPMPLLTAADHIYR</sequence>
<gene>
    <name evidence="2" type="ORF">B5V00_13270</name>
</gene>